<name>A0AA36DJ63_CYLNA</name>
<dbReference type="AlphaFoldDB" id="A0AA36DJ63"/>
<dbReference type="Proteomes" id="UP001176961">
    <property type="component" value="Unassembled WGS sequence"/>
</dbReference>
<protein>
    <submittedName>
        <fullName evidence="2">Uncharacterized protein</fullName>
    </submittedName>
</protein>
<keyword evidence="1" id="KW-0812">Transmembrane</keyword>
<keyword evidence="3" id="KW-1185">Reference proteome</keyword>
<dbReference type="PANTHER" id="PTHR22943:SF103">
    <property type="entry name" value="SEVEN TM RECEPTOR"/>
    <property type="match status" value="1"/>
</dbReference>
<keyword evidence="1" id="KW-1133">Transmembrane helix</keyword>
<gene>
    <name evidence="2" type="ORF">CYNAS_LOCUS164</name>
</gene>
<dbReference type="SUPFAM" id="SSF81321">
    <property type="entry name" value="Family A G protein-coupled receptor-like"/>
    <property type="match status" value="1"/>
</dbReference>
<proteinExistence type="predicted"/>
<dbReference type="GO" id="GO:0042048">
    <property type="term" value="P:olfactory behavior"/>
    <property type="evidence" value="ECO:0007669"/>
    <property type="project" value="TreeGrafter"/>
</dbReference>
<feature type="transmembrane region" description="Helical" evidence="1">
    <location>
        <begin position="86"/>
        <end position="110"/>
    </location>
</feature>
<dbReference type="GO" id="GO:0038022">
    <property type="term" value="F:G protein-coupled olfactory receptor activity"/>
    <property type="evidence" value="ECO:0007669"/>
    <property type="project" value="TreeGrafter"/>
</dbReference>
<dbReference type="EMBL" id="CATQJL010000001">
    <property type="protein sequence ID" value="CAJ0588181.1"/>
    <property type="molecule type" value="Genomic_DNA"/>
</dbReference>
<accession>A0AA36DJ63</accession>
<dbReference type="Pfam" id="PF10326">
    <property type="entry name" value="7TM_GPCR_Str"/>
    <property type="match status" value="1"/>
</dbReference>
<feature type="transmembrane region" description="Helical" evidence="1">
    <location>
        <begin position="131"/>
        <end position="151"/>
    </location>
</feature>
<dbReference type="InterPro" id="IPR019428">
    <property type="entry name" value="7TM_GPCR_serpentine_rcpt_Str"/>
</dbReference>
<reference evidence="2" key="1">
    <citation type="submission" date="2023-07" db="EMBL/GenBank/DDBJ databases">
        <authorList>
            <consortium name="CYATHOMIX"/>
        </authorList>
    </citation>
    <scope>NUCLEOTIDE SEQUENCE</scope>
    <source>
        <strain evidence="2">N/A</strain>
    </source>
</reference>
<feature type="transmembrane region" description="Helical" evidence="1">
    <location>
        <begin position="42"/>
        <end position="60"/>
    </location>
</feature>
<keyword evidence="1" id="KW-0472">Membrane</keyword>
<dbReference type="Gene3D" id="1.20.1070.10">
    <property type="entry name" value="Rhodopsin 7-helix transmembrane proteins"/>
    <property type="match status" value="1"/>
</dbReference>
<comment type="caution">
    <text evidence="2">The sequence shown here is derived from an EMBL/GenBank/DDBJ whole genome shotgun (WGS) entry which is preliminary data.</text>
</comment>
<dbReference type="GO" id="GO:0005886">
    <property type="term" value="C:plasma membrane"/>
    <property type="evidence" value="ECO:0007669"/>
    <property type="project" value="TreeGrafter"/>
</dbReference>
<feature type="transmembrane region" description="Helical" evidence="1">
    <location>
        <begin position="201"/>
        <end position="226"/>
    </location>
</feature>
<evidence type="ECO:0000313" key="2">
    <source>
        <dbReference type="EMBL" id="CAJ0588181.1"/>
    </source>
</evidence>
<organism evidence="2 3">
    <name type="scientific">Cylicocyclus nassatus</name>
    <name type="common">Nematode worm</name>
    <dbReference type="NCBI Taxonomy" id="53992"/>
    <lineage>
        <taxon>Eukaryota</taxon>
        <taxon>Metazoa</taxon>
        <taxon>Ecdysozoa</taxon>
        <taxon>Nematoda</taxon>
        <taxon>Chromadorea</taxon>
        <taxon>Rhabditida</taxon>
        <taxon>Rhabditina</taxon>
        <taxon>Rhabditomorpha</taxon>
        <taxon>Strongyloidea</taxon>
        <taxon>Strongylidae</taxon>
        <taxon>Cylicocyclus</taxon>
    </lineage>
</organism>
<evidence type="ECO:0000313" key="3">
    <source>
        <dbReference type="Proteomes" id="UP001176961"/>
    </source>
</evidence>
<evidence type="ECO:0000256" key="1">
    <source>
        <dbReference type="SAM" id="Phobius"/>
    </source>
</evidence>
<feature type="transmembrane region" description="Helical" evidence="1">
    <location>
        <begin position="247"/>
        <end position="270"/>
    </location>
</feature>
<feature type="transmembrane region" description="Helical" evidence="1">
    <location>
        <begin position="282"/>
        <end position="302"/>
    </location>
</feature>
<feature type="transmembrane region" description="Helical" evidence="1">
    <location>
        <begin position="6"/>
        <end position="30"/>
    </location>
</feature>
<dbReference type="PANTHER" id="PTHR22943">
    <property type="entry name" value="7-TRANSMEMBRANE DOMAIN RECEPTOR C.ELEGANS"/>
    <property type="match status" value="1"/>
</dbReference>
<sequence>MALHDYVELASTAVFLASTALNVFFIYIVHTKTKQDLGMYKYVMIWFAIGNIAYSLAEFISKPTIHIYSNSYMTISRSFMRRYKEWGFVSLYVFISMYGANTAILALHFICRYIIICKHSWMFLIEKTRYIIMWVTIVFFWGFTYGFIAYYCFAPTEHFFNYARASVRERFNEKIEDMPFFAVFVYEVIAGELIVHWKCCIGLAIIITMMLTTLTVMISTGFIMVTTLKKVTMSEKTKMLQTQLLKALLFQATVPFLLSYLPRFLMFAFVIKGYPSHKIYTFVPVMITSYTCLDPLAVMYFIHDYREAVHTLFHCDDHALTKNLWVASYSRLSYRQQSSV</sequence>